<dbReference type="PANTHER" id="PTHR47234:SF2">
    <property type="entry name" value="TONB-DEPENDENT RECEPTOR"/>
    <property type="match status" value="1"/>
</dbReference>
<name>A0A2P2ECV2_9PROT</name>
<keyword evidence="5" id="KW-0798">TonB box</keyword>
<evidence type="ECO:0000259" key="9">
    <source>
        <dbReference type="Pfam" id="PF07715"/>
    </source>
</evidence>
<dbReference type="Proteomes" id="UP000245086">
    <property type="component" value="Unassembled WGS sequence"/>
</dbReference>
<dbReference type="Pfam" id="PF00593">
    <property type="entry name" value="TonB_dep_Rec_b-barrel"/>
    <property type="match status" value="1"/>
</dbReference>
<keyword evidence="2 7" id="KW-0732">Signal</keyword>
<dbReference type="AlphaFoldDB" id="A0A2P2ECV2"/>
<keyword evidence="4" id="KW-0998">Cell outer membrane</keyword>
<proteinExistence type="inferred from homology"/>
<evidence type="ECO:0000256" key="4">
    <source>
        <dbReference type="ARBA" id="ARBA00023237"/>
    </source>
</evidence>
<dbReference type="Pfam" id="PF07715">
    <property type="entry name" value="Plug"/>
    <property type="match status" value="1"/>
</dbReference>
<feature type="region of interest" description="Disordered" evidence="6">
    <location>
        <begin position="30"/>
        <end position="58"/>
    </location>
</feature>
<evidence type="ECO:0000256" key="3">
    <source>
        <dbReference type="ARBA" id="ARBA00023136"/>
    </source>
</evidence>
<evidence type="ECO:0000313" key="10">
    <source>
        <dbReference type="EMBL" id="GBF58889.1"/>
    </source>
</evidence>
<reference evidence="10 11" key="1">
    <citation type="journal article" date="2018" name="Genome Announc.">
        <title>Draft Genome Sequence of "Candidatus Phycosocius bacilliformis," an Alphaproteobacterial Ectosymbiont of the Hydrocarbon-Producing Green Alga Botryococcus braunii.</title>
        <authorList>
            <person name="Tanabe Y."/>
            <person name="Yamaguchi H."/>
            <person name="Watanabe M.M."/>
        </authorList>
    </citation>
    <scope>NUCLEOTIDE SEQUENCE [LARGE SCALE GENOMIC DNA]</scope>
    <source>
        <strain evidence="10 11">BOTRYCO-2</strain>
    </source>
</reference>
<evidence type="ECO:0000313" key="11">
    <source>
        <dbReference type="Proteomes" id="UP000245086"/>
    </source>
</evidence>
<keyword evidence="3 5" id="KW-0472">Membrane</keyword>
<dbReference type="EMBL" id="BFBR01000008">
    <property type="protein sequence ID" value="GBF58889.1"/>
    <property type="molecule type" value="Genomic_DNA"/>
</dbReference>
<keyword evidence="10" id="KW-0675">Receptor</keyword>
<dbReference type="InterPro" id="IPR012910">
    <property type="entry name" value="Plug_dom"/>
</dbReference>
<evidence type="ECO:0000256" key="2">
    <source>
        <dbReference type="ARBA" id="ARBA00022729"/>
    </source>
</evidence>
<comment type="similarity">
    <text evidence="5">Belongs to the TonB-dependent receptor family.</text>
</comment>
<accession>A0A2P2ECV2</accession>
<dbReference type="InterPro" id="IPR000531">
    <property type="entry name" value="Beta-barrel_TonB"/>
</dbReference>
<evidence type="ECO:0000256" key="7">
    <source>
        <dbReference type="SAM" id="SignalP"/>
    </source>
</evidence>
<dbReference type="GO" id="GO:0009279">
    <property type="term" value="C:cell outer membrane"/>
    <property type="evidence" value="ECO:0007669"/>
    <property type="project" value="UniProtKB-SubCell"/>
</dbReference>
<feature type="domain" description="TonB-dependent receptor-like beta-barrel" evidence="8">
    <location>
        <begin position="552"/>
        <end position="992"/>
    </location>
</feature>
<sequence length="1033" mass="110640">MQASVRAVLASATALTAAAILTSQAWAQAAQPSPQPGTAGSGTTAATPATSAEKAPSQRVETIVVTGSRIRRDTFNTASPLTVITNENAVLSGTIDAVDILQGSTAAAGSSQINNFFSGFIVEGGPGIQTVGLNSLGSQRTLLLLNGRRLPPSGTRGQVGAVDLQTIPSLAISRYEILNEGASPIYGSDAVGGVVNAIVRTNVNGFEATATASSPTEGDGEQFVVGTVWGKTADRWNVMVSAQYVEQKALKIGSRDFCQTDYVFNADTGVRVDYIDPKTGQPKCYGVAGGGFNYVSLGGATGLTGQGTWVVDPTQTARTTGLNPSVTPVPGNPAACVTTAGVTVTCASAQVLLTVPGFRRLFSPRFGQTGLPVGAQIDYNSPFIASSDLISPSQRTNVYATGAIDLDILGGIEVYGEGLYAKRESEQIRGAQLFPTIPATNVYNPFGVLAQPVLSRPANADQTVDTWQVLLGVRGQTGNGIAGWFKNGRWDVYGQTSEGKGEYGGTAILQDRLNATLATTITGGVASCPTPALTGGTCLPINFFDPRIIRGEYTAAEYDYLFNGPNLGKTVYRQSVIEANVSGDLFEIPGAADSVKANLGFHYRKYDINDVPSIDSRRGNVAFSTSAGITKGKDSVKEFYGEIAAPLVAKKPLIENLELTAAYRYTDYDSYDSNTTWKATLDWRLTPQFRVVAISGTSYRAPSLFELFLGDQTGFLSQASIDPCRNWGQSSNQVLRDRCRADLVPEDYAATGSSATIITGGGEGNLKEEESRSDIFSFIYTPTLIDLNLRVDAWKIEVTDQVAQFGAGNIVSSCYTDTTGRAASFCPLFVRDKNPTSNRFNQILTVQNNYVNVNVTRVEGIDLKALYRKEFSFGNLSVNSQHRWTTKSETGLFSASVLTDDAGLIGEPIYNSTTQLQFRRKDWTYAWTIDAIGQTNQTTVNNPVTIAPGTFFAYTGASRLLYKTKTEAYITHDVSVQYRSDNWTLVGGISNIFNEEPPSISTGVFFARLGEYPLVSQYDLVGRSVFASITRRF</sequence>
<evidence type="ECO:0000256" key="5">
    <source>
        <dbReference type="RuleBase" id="RU003357"/>
    </source>
</evidence>
<feature type="signal peptide" evidence="7">
    <location>
        <begin position="1"/>
        <end position="27"/>
    </location>
</feature>
<feature type="compositionally biased region" description="Low complexity" evidence="6">
    <location>
        <begin position="30"/>
        <end position="52"/>
    </location>
</feature>
<dbReference type="PANTHER" id="PTHR47234">
    <property type="match status" value="1"/>
</dbReference>
<keyword evidence="11" id="KW-1185">Reference proteome</keyword>
<feature type="chain" id="PRO_5015176009" evidence="7">
    <location>
        <begin position="28"/>
        <end position="1033"/>
    </location>
</feature>
<evidence type="ECO:0000256" key="1">
    <source>
        <dbReference type="ARBA" id="ARBA00004442"/>
    </source>
</evidence>
<feature type="domain" description="TonB-dependent receptor plug" evidence="9">
    <location>
        <begin position="76"/>
        <end position="194"/>
    </location>
</feature>
<dbReference type="InterPro" id="IPR036942">
    <property type="entry name" value="Beta-barrel_TonB_sf"/>
</dbReference>
<gene>
    <name evidence="10" type="primary">cirA_4</name>
    <name evidence="10" type="ORF">PbB2_02578</name>
</gene>
<dbReference type="PROSITE" id="PS00430">
    <property type="entry name" value="TONB_DEPENDENT_REC_1"/>
    <property type="match status" value="1"/>
</dbReference>
<organism evidence="10 11">
    <name type="scientific">Candidatus Phycosocius bacilliformis</name>
    <dbReference type="NCBI Taxonomy" id="1445552"/>
    <lineage>
        <taxon>Bacteria</taxon>
        <taxon>Pseudomonadati</taxon>
        <taxon>Pseudomonadota</taxon>
        <taxon>Alphaproteobacteria</taxon>
        <taxon>Caulobacterales</taxon>
        <taxon>Caulobacterales incertae sedis</taxon>
        <taxon>Candidatus Phycosocius</taxon>
    </lineage>
</organism>
<dbReference type="Gene3D" id="2.40.170.20">
    <property type="entry name" value="TonB-dependent receptor, beta-barrel domain"/>
    <property type="match status" value="1"/>
</dbReference>
<dbReference type="InterPro" id="IPR010916">
    <property type="entry name" value="TonB_box_CS"/>
</dbReference>
<evidence type="ECO:0000259" key="8">
    <source>
        <dbReference type="Pfam" id="PF00593"/>
    </source>
</evidence>
<dbReference type="Gene3D" id="2.170.130.10">
    <property type="entry name" value="TonB-dependent receptor, plug domain"/>
    <property type="match status" value="1"/>
</dbReference>
<dbReference type="SUPFAM" id="SSF56935">
    <property type="entry name" value="Porins"/>
    <property type="match status" value="1"/>
</dbReference>
<comment type="subcellular location">
    <subcellularLocation>
        <location evidence="1 5">Cell outer membrane</location>
    </subcellularLocation>
</comment>
<comment type="caution">
    <text evidence="10">The sequence shown here is derived from an EMBL/GenBank/DDBJ whole genome shotgun (WGS) entry which is preliminary data.</text>
</comment>
<protein>
    <submittedName>
        <fullName evidence="10">Colicin I receptor</fullName>
    </submittedName>
</protein>
<dbReference type="RefSeq" id="WP_192576333.1">
    <property type="nucleotide sequence ID" value="NZ_BFBR01000008.1"/>
</dbReference>
<evidence type="ECO:0000256" key="6">
    <source>
        <dbReference type="SAM" id="MobiDB-lite"/>
    </source>
</evidence>
<dbReference type="InterPro" id="IPR037066">
    <property type="entry name" value="Plug_dom_sf"/>
</dbReference>